<sequence length="90" mass="10644">MIVFKLTILFLQILISTTQEISNIRYNSLISAQCKARCLYEYRTYHQQQRSLPSMFIDGKTKRLLSTNILTLPWRSIWERCPRLITCSSV</sequence>
<proteinExistence type="predicted"/>
<dbReference type="AlphaFoldDB" id="A0A815J7K3"/>
<feature type="chain" id="PRO_5032946540" description="Secreted protein" evidence="1">
    <location>
        <begin position="19"/>
        <end position="90"/>
    </location>
</feature>
<name>A0A815J7K3_9BILA</name>
<evidence type="ECO:0000313" key="3">
    <source>
        <dbReference type="Proteomes" id="UP000663860"/>
    </source>
</evidence>
<feature type="non-terminal residue" evidence="2">
    <location>
        <position position="1"/>
    </location>
</feature>
<dbReference type="EMBL" id="CAJNOE010001042">
    <property type="protein sequence ID" value="CAF1378638.1"/>
    <property type="molecule type" value="Genomic_DNA"/>
</dbReference>
<feature type="signal peptide" evidence="1">
    <location>
        <begin position="1"/>
        <end position="18"/>
    </location>
</feature>
<keyword evidence="1" id="KW-0732">Signal</keyword>
<evidence type="ECO:0000256" key="1">
    <source>
        <dbReference type="SAM" id="SignalP"/>
    </source>
</evidence>
<accession>A0A815J7K3</accession>
<reference evidence="2" key="1">
    <citation type="submission" date="2021-02" db="EMBL/GenBank/DDBJ databases">
        <authorList>
            <person name="Nowell W R."/>
        </authorList>
    </citation>
    <scope>NUCLEOTIDE SEQUENCE</scope>
</reference>
<evidence type="ECO:0008006" key="4">
    <source>
        <dbReference type="Google" id="ProtNLM"/>
    </source>
</evidence>
<dbReference type="Proteomes" id="UP000663860">
    <property type="component" value="Unassembled WGS sequence"/>
</dbReference>
<gene>
    <name evidence="2" type="ORF">IZO911_LOCUS38278</name>
</gene>
<feature type="non-terminal residue" evidence="2">
    <location>
        <position position="90"/>
    </location>
</feature>
<organism evidence="2 3">
    <name type="scientific">Adineta steineri</name>
    <dbReference type="NCBI Taxonomy" id="433720"/>
    <lineage>
        <taxon>Eukaryota</taxon>
        <taxon>Metazoa</taxon>
        <taxon>Spiralia</taxon>
        <taxon>Gnathifera</taxon>
        <taxon>Rotifera</taxon>
        <taxon>Eurotatoria</taxon>
        <taxon>Bdelloidea</taxon>
        <taxon>Adinetida</taxon>
        <taxon>Adinetidae</taxon>
        <taxon>Adineta</taxon>
    </lineage>
</organism>
<comment type="caution">
    <text evidence="2">The sequence shown here is derived from an EMBL/GenBank/DDBJ whole genome shotgun (WGS) entry which is preliminary data.</text>
</comment>
<protein>
    <recommendedName>
        <fullName evidence="4">Secreted protein</fullName>
    </recommendedName>
</protein>
<evidence type="ECO:0000313" key="2">
    <source>
        <dbReference type="EMBL" id="CAF1378638.1"/>
    </source>
</evidence>